<gene>
    <name evidence="1" type="ORF">LTR78_002343</name>
</gene>
<accession>A0AAE0WTG7</accession>
<dbReference type="AlphaFoldDB" id="A0AAE0WTG7"/>
<proteinExistence type="predicted"/>
<sequence>MHLPPDMFAWDQSGLRSLVTLYVTRPEFKSKLRDGIVYNQDTHLCLFYESEFDLPGDAQYGKPLPWQPLETVLSVYIDMIERRKVVALHKSVCEPPMQFAVPQPDGSIKMVGMPAPEGIVQEDPVTGLRRVGEVFNPWKMQSYTKRDVDETLTAWNMLAENIELKMDLAVLSTLERGLYTADVLRQVGLNEDRFAWKFFTEARKPRCTYLGPGLRLPAVEEFLQQPFQSFVDNDYPLNPIQILTSEQRARNQWHGWTDVPTLPAGLYLDACNASGLFPFEDGCRLILPYNLGGIGYATTSDGRPIQRNCDLYHLGHVNPFMPAHPTPLLAVLGHFRGYVETGMWNVGSEGVKEGIERFLEADTDMARWRDDEERIYPGYVCGFGAGERWW</sequence>
<protein>
    <submittedName>
        <fullName evidence="1">Uncharacterized protein</fullName>
    </submittedName>
</protein>
<dbReference type="EMBL" id="JAUTXT010000006">
    <property type="protein sequence ID" value="KAK3677493.1"/>
    <property type="molecule type" value="Genomic_DNA"/>
</dbReference>
<evidence type="ECO:0000313" key="2">
    <source>
        <dbReference type="Proteomes" id="UP001274830"/>
    </source>
</evidence>
<comment type="caution">
    <text evidence="1">The sequence shown here is derived from an EMBL/GenBank/DDBJ whole genome shotgun (WGS) entry which is preliminary data.</text>
</comment>
<evidence type="ECO:0000313" key="1">
    <source>
        <dbReference type="EMBL" id="KAK3677493.1"/>
    </source>
</evidence>
<dbReference type="Proteomes" id="UP001274830">
    <property type="component" value="Unassembled WGS sequence"/>
</dbReference>
<name>A0AAE0WTG7_9PEZI</name>
<keyword evidence="2" id="KW-1185">Reference proteome</keyword>
<organism evidence="1 2">
    <name type="scientific">Recurvomyces mirabilis</name>
    <dbReference type="NCBI Taxonomy" id="574656"/>
    <lineage>
        <taxon>Eukaryota</taxon>
        <taxon>Fungi</taxon>
        <taxon>Dikarya</taxon>
        <taxon>Ascomycota</taxon>
        <taxon>Pezizomycotina</taxon>
        <taxon>Dothideomycetes</taxon>
        <taxon>Dothideomycetidae</taxon>
        <taxon>Mycosphaerellales</taxon>
        <taxon>Teratosphaeriaceae</taxon>
        <taxon>Recurvomyces</taxon>
    </lineage>
</organism>
<reference evidence="1" key="1">
    <citation type="submission" date="2023-07" db="EMBL/GenBank/DDBJ databases">
        <title>Black Yeasts Isolated from many extreme environments.</title>
        <authorList>
            <person name="Coleine C."/>
            <person name="Stajich J.E."/>
            <person name="Selbmann L."/>
        </authorList>
    </citation>
    <scope>NUCLEOTIDE SEQUENCE</scope>
    <source>
        <strain evidence="1">CCFEE 5485</strain>
    </source>
</reference>